<dbReference type="AlphaFoldDB" id="A0A1G7M6E4"/>
<gene>
    <name evidence="1" type="ORF">SAMN05216557_10485</name>
</gene>
<reference evidence="1 2" key="1">
    <citation type="submission" date="2016-10" db="EMBL/GenBank/DDBJ databases">
        <authorList>
            <person name="Varghese N."/>
            <person name="Submissions S."/>
        </authorList>
    </citation>
    <scope>NUCLEOTIDE SEQUENCE [LARGE SCALE GENOMIC DNA]</scope>
    <source>
        <strain evidence="1 2">S7-754</strain>
    </source>
</reference>
<evidence type="ECO:0000313" key="2">
    <source>
        <dbReference type="Proteomes" id="UP000323502"/>
    </source>
</evidence>
<dbReference type="EMBL" id="FNBI01000004">
    <property type="protein sequence ID" value="SDF57245.1"/>
    <property type="molecule type" value="Genomic_DNA"/>
</dbReference>
<accession>A0A1G7M6E4</accession>
<proteinExistence type="predicted"/>
<name>A0A1G7M6E4_9SPHN</name>
<protein>
    <submittedName>
        <fullName evidence="1">Uncharacterized protein</fullName>
    </submittedName>
</protein>
<dbReference type="Proteomes" id="UP000323502">
    <property type="component" value="Unassembled WGS sequence"/>
</dbReference>
<keyword evidence="2" id="KW-1185">Reference proteome</keyword>
<evidence type="ECO:0000313" key="1">
    <source>
        <dbReference type="EMBL" id="SDF57245.1"/>
    </source>
</evidence>
<organism evidence="1 2">
    <name type="scientific">Sphingomonas carotinifaciens</name>
    <dbReference type="NCBI Taxonomy" id="1166323"/>
    <lineage>
        <taxon>Bacteria</taxon>
        <taxon>Pseudomonadati</taxon>
        <taxon>Pseudomonadota</taxon>
        <taxon>Alphaproteobacteria</taxon>
        <taxon>Sphingomonadales</taxon>
        <taxon>Sphingomonadaceae</taxon>
        <taxon>Sphingomonas</taxon>
    </lineage>
</organism>
<sequence>MLSLDGAVADLTLTADAQGVFKRVMRFALVRPT</sequence>